<dbReference type="GO" id="GO:0005777">
    <property type="term" value="C:peroxisome"/>
    <property type="evidence" value="ECO:0007669"/>
    <property type="project" value="UniProtKB-SubCell"/>
</dbReference>
<evidence type="ECO:0000259" key="9">
    <source>
        <dbReference type="Pfam" id="PF01266"/>
    </source>
</evidence>
<evidence type="ECO:0000256" key="3">
    <source>
        <dbReference type="ARBA" id="ARBA00006730"/>
    </source>
</evidence>
<organism evidence="10 11">
    <name type="scientific">Corymbia citriodora subsp. variegata</name>
    <dbReference type="NCBI Taxonomy" id="360336"/>
    <lineage>
        <taxon>Eukaryota</taxon>
        <taxon>Viridiplantae</taxon>
        <taxon>Streptophyta</taxon>
        <taxon>Embryophyta</taxon>
        <taxon>Tracheophyta</taxon>
        <taxon>Spermatophyta</taxon>
        <taxon>Magnoliopsida</taxon>
        <taxon>eudicotyledons</taxon>
        <taxon>Gunneridae</taxon>
        <taxon>Pentapetalae</taxon>
        <taxon>rosids</taxon>
        <taxon>malvids</taxon>
        <taxon>Myrtales</taxon>
        <taxon>Myrtaceae</taxon>
        <taxon>Myrtoideae</taxon>
        <taxon>Eucalypteae</taxon>
        <taxon>Corymbia</taxon>
    </lineage>
</organism>
<evidence type="ECO:0000256" key="6">
    <source>
        <dbReference type="ARBA" id="ARBA00023002"/>
    </source>
</evidence>
<keyword evidence="11" id="KW-1185">Reference proteome</keyword>
<evidence type="ECO:0000313" key="10">
    <source>
        <dbReference type="EMBL" id="KAF7846327.1"/>
    </source>
</evidence>
<dbReference type="OrthoDB" id="2015447at2759"/>
<dbReference type="PIRSF" id="PIRSF000189">
    <property type="entry name" value="D-aa_oxidase"/>
    <property type="match status" value="1"/>
</dbReference>
<evidence type="ECO:0000313" key="11">
    <source>
        <dbReference type="Proteomes" id="UP000806378"/>
    </source>
</evidence>
<evidence type="ECO:0000256" key="2">
    <source>
        <dbReference type="ARBA" id="ARBA00004275"/>
    </source>
</evidence>
<dbReference type="GO" id="GO:0071949">
    <property type="term" value="F:FAD binding"/>
    <property type="evidence" value="ECO:0007669"/>
    <property type="project" value="InterPro"/>
</dbReference>
<evidence type="ECO:0000256" key="5">
    <source>
        <dbReference type="ARBA" id="ARBA00022827"/>
    </source>
</evidence>
<dbReference type="FunFam" id="3.30.9.10:FF:000018">
    <property type="entry name" value="D-amino acid oxidase, putative"/>
    <property type="match status" value="1"/>
</dbReference>
<accession>A0A8T0CFU3</accession>
<gene>
    <name evidence="10" type="ORF">BT93_L4533</name>
</gene>
<comment type="similarity">
    <text evidence="3">Belongs to the DAMOX/DASOX family.</text>
</comment>
<dbReference type="AlphaFoldDB" id="A0A8T0CFU3"/>
<evidence type="ECO:0000256" key="7">
    <source>
        <dbReference type="ARBA" id="ARBA00023140"/>
    </source>
</evidence>
<dbReference type="Proteomes" id="UP000806378">
    <property type="component" value="Unassembled WGS sequence"/>
</dbReference>
<dbReference type="Gene3D" id="3.40.50.720">
    <property type="entry name" value="NAD(P)-binding Rossmann-like Domain"/>
    <property type="match status" value="1"/>
</dbReference>
<dbReference type="PANTHER" id="PTHR11530:SF16">
    <property type="entry name" value="D-AMINO ACID OXIDASE (AFU_ORTHOLOGUE AFUA_5G11290)"/>
    <property type="match status" value="1"/>
</dbReference>
<dbReference type="InterPro" id="IPR006076">
    <property type="entry name" value="FAD-dep_OxRdtase"/>
</dbReference>
<comment type="cofactor">
    <cofactor evidence="1 8">
        <name>FAD</name>
        <dbReference type="ChEBI" id="CHEBI:57692"/>
    </cofactor>
</comment>
<proteinExistence type="inferred from homology"/>
<evidence type="ECO:0000256" key="1">
    <source>
        <dbReference type="ARBA" id="ARBA00001974"/>
    </source>
</evidence>
<comment type="subcellular location">
    <subcellularLocation>
        <location evidence="2">Peroxisome</location>
    </subcellularLocation>
</comment>
<sequence length="326" mass="36016">MPGDYDIEYASPWAGANYMPFSARDTAAAQWDRDTWPDFKDLATNHLDAGVHFQGCRMVNRKIDMDKTYPFTGGKVDANPWWSKVFDDFRYLDPSELTEEQHSGVYFTSVCINTSIYLPWLVSQCLANGVVFKRSIFEHVSDAAAPGIHHSGHRADLVINCTGLSSLKLGGVEDTKLYPGRGQTVLVRNDAGCMYAQLGTDDGESEMMYIMTRAAGGGTVLGGCYQSNNWDSQPDPSLANRIMKRCVSACPKLTNGQGFEKLDVMRHAVGLRPCRNGGARLEKEKINGIWVVHNYGHAGAGYQSSYGCSKVVLKLVEEALQHQARL</sequence>
<comment type="caution">
    <text evidence="10">The sequence shown here is derived from an EMBL/GenBank/DDBJ whole genome shotgun (WGS) entry which is preliminary data.</text>
</comment>
<evidence type="ECO:0000256" key="8">
    <source>
        <dbReference type="PIRSR" id="PIRSR000189-1"/>
    </source>
</evidence>
<dbReference type="GO" id="GO:0003884">
    <property type="term" value="F:D-amino-acid oxidase activity"/>
    <property type="evidence" value="ECO:0007669"/>
    <property type="project" value="InterPro"/>
</dbReference>
<keyword evidence="7" id="KW-0576">Peroxisome</keyword>
<dbReference type="GO" id="GO:0019478">
    <property type="term" value="P:D-amino acid catabolic process"/>
    <property type="evidence" value="ECO:0007669"/>
    <property type="project" value="TreeGrafter"/>
</dbReference>
<dbReference type="SUPFAM" id="SSF51971">
    <property type="entry name" value="Nucleotide-binding domain"/>
    <property type="match status" value="1"/>
</dbReference>
<dbReference type="Gramene" id="rna-gnl|WGS:JABURB|Cocit.L4533.1">
    <property type="protein sequence ID" value="cds-KAF7846327.1"/>
    <property type="gene ID" value="gene-BT93_L4533"/>
</dbReference>
<dbReference type="Gene3D" id="3.30.9.10">
    <property type="entry name" value="D-Amino Acid Oxidase, subunit A, domain 2"/>
    <property type="match status" value="1"/>
</dbReference>
<dbReference type="InterPro" id="IPR023209">
    <property type="entry name" value="DAO"/>
</dbReference>
<dbReference type="Pfam" id="PF01266">
    <property type="entry name" value="DAO"/>
    <property type="match status" value="1"/>
</dbReference>
<feature type="binding site" evidence="8">
    <location>
        <position position="272"/>
    </location>
    <ligand>
        <name>D-dopa</name>
        <dbReference type="ChEBI" id="CHEBI:149689"/>
    </ligand>
</feature>
<feature type="binding site" evidence="8">
    <location>
        <position position="299"/>
    </location>
    <ligand>
        <name>D-dopa</name>
        <dbReference type="ChEBI" id="CHEBI:149689"/>
    </ligand>
</feature>
<feature type="binding site" evidence="8">
    <location>
        <position position="162"/>
    </location>
    <ligand>
        <name>FAD</name>
        <dbReference type="ChEBI" id="CHEBI:57692"/>
    </ligand>
</feature>
<dbReference type="EMBL" id="MU093689">
    <property type="protein sequence ID" value="KAF7846327.1"/>
    <property type="molecule type" value="Genomic_DNA"/>
</dbReference>
<dbReference type="PANTHER" id="PTHR11530">
    <property type="entry name" value="D-AMINO ACID OXIDASE"/>
    <property type="match status" value="1"/>
</dbReference>
<reference evidence="10" key="1">
    <citation type="submission" date="2020-05" db="EMBL/GenBank/DDBJ databases">
        <title>WGS assembly of Corymbia citriodora subspecies variegata.</title>
        <authorList>
            <person name="Barry K."/>
            <person name="Hundley H."/>
            <person name="Shu S."/>
            <person name="Jenkins J."/>
            <person name="Grimwood J."/>
            <person name="Baten A."/>
        </authorList>
    </citation>
    <scope>NUCLEOTIDE SEQUENCE</scope>
    <source>
        <strain evidence="10">CV2-018</strain>
    </source>
</reference>
<feature type="domain" description="FAD dependent oxidoreductase" evidence="9">
    <location>
        <begin position="26"/>
        <end position="312"/>
    </location>
</feature>
<protein>
    <recommendedName>
        <fullName evidence="9">FAD dependent oxidoreductase domain-containing protein</fullName>
    </recommendedName>
</protein>
<name>A0A8T0CFU3_CORYI</name>
<evidence type="ECO:0000256" key="4">
    <source>
        <dbReference type="ARBA" id="ARBA00022630"/>
    </source>
</evidence>
<keyword evidence="4" id="KW-0285">Flavoprotein</keyword>
<keyword evidence="6" id="KW-0560">Oxidoreductase</keyword>
<keyword evidence="5 8" id="KW-0274">FAD</keyword>
<dbReference type="SUPFAM" id="SSF54373">
    <property type="entry name" value="FAD-linked reductases, C-terminal domain"/>
    <property type="match status" value="1"/>
</dbReference>